<sequence>MKKYVAFCYLLTMGLIVTSCVDSNKKAKDATNNQTAENGFKEVKVGNEYFLSLPDFMENARGLNNQASLQYQNTDKEIYTIVIGEPKARLEPLLKPTKGKHADKSLISMYTEIQMRLLSEAVDIKTKSTSVPLKIDGMEAEMVELTGAVPGIEEDIFYLLTLIEGKAKIYMVMSYTLSSEKENHVAAFKHIANSFKLVE</sequence>
<dbReference type="EMBL" id="JAAABI010000001">
    <property type="protein sequence ID" value="NAY90615.1"/>
    <property type="molecule type" value="Genomic_DNA"/>
</dbReference>
<dbReference type="AlphaFoldDB" id="A0A964T9A2"/>
<evidence type="ECO:0008006" key="3">
    <source>
        <dbReference type="Google" id="ProtNLM"/>
    </source>
</evidence>
<protein>
    <recommendedName>
        <fullName evidence="3">DUF1795 domain-containing protein</fullName>
    </recommendedName>
</protein>
<evidence type="ECO:0000313" key="2">
    <source>
        <dbReference type="Proteomes" id="UP000667650"/>
    </source>
</evidence>
<comment type="caution">
    <text evidence="1">The sequence shown here is derived from an EMBL/GenBank/DDBJ whole genome shotgun (WGS) entry which is preliminary data.</text>
</comment>
<dbReference type="Proteomes" id="UP000667650">
    <property type="component" value="Unassembled WGS sequence"/>
</dbReference>
<proteinExistence type="predicted"/>
<reference evidence="1" key="1">
    <citation type="submission" date="2020-01" db="EMBL/GenBank/DDBJ databases">
        <title>Muricauda ochracea sp. nov., isolated from a tidal flat of Garorim bay in Korea.</title>
        <authorList>
            <person name="Kim D."/>
            <person name="Yoo Y."/>
            <person name="Kim J.-J."/>
        </authorList>
    </citation>
    <scope>NUCLEOTIDE SEQUENCE</scope>
    <source>
        <strain evidence="1">JGD-17</strain>
    </source>
</reference>
<name>A0A964T9A2_9FLAO</name>
<gene>
    <name evidence="1" type="ORF">GTQ34_01675</name>
</gene>
<dbReference type="PROSITE" id="PS51257">
    <property type="entry name" value="PROKAR_LIPOPROTEIN"/>
    <property type="match status" value="1"/>
</dbReference>
<organism evidence="1 2">
    <name type="scientific">Flagellimonas ochracea</name>
    <dbReference type="NCBI Taxonomy" id="2696472"/>
    <lineage>
        <taxon>Bacteria</taxon>
        <taxon>Pseudomonadati</taxon>
        <taxon>Bacteroidota</taxon>
        <taxon>Flavobacteriia</taxon>
        <taxon>Flavobacteriales</taxon>
        <taxon>Flavobacteriaceae</taxon>
        <taxon>Flagellimonas</taxon>
    </lineage>
</organism>
<accession>A0A964T9A2</accession>
<keyword evidence="2" id="KW-1185">Reference proteome</keyword>
<dbReference type="RefSeq" id="WP_166522022.1">
    <property type="nucleotide sequence ID" value="NZ_JAAABI010000001.1"/>
</dbReference>
<evidence type="ECO:0000313" key="1">
    <source>
        <dbReference type="EMBL" id="NAY90615.1"/>
    </source>
</evidence>